<dbReference type="InterPro" id="IPR014890">
    <property type="entry name" value="c-SKI_SMAD4-bd_dom"/>
</dbReference>
<dbReference type="FunFam" id="3.10.390.10:FF:000001">
    <property type="entry name" value="SKI family transcriptional corepressor 1"/>
    <property type="match status" value="1"/>
</dbReference>
<dbReference type="SUPFAM" id="SSF46955">
    <property type="entry name" value="Putative DNA-binding domain"/>
    <property type="match status" value="1"/>
</dbReference>
<dbReference type="GO" id="GO:0046332">
    <property type="term" value="F:SMAD binding"/>
    <property type="evidence" value="ECO:0007669"/>
    <property type="project" value="InterPro"/>
</dbReference>
<dbReference type="EMBL" id="JAPWTK010000084">
    <property type="protein sequence ID" value="KAJ8951446.1"/>
    <property type="molecule type" value="Genomic_DNA"/>
</dbReference>
<comment type="caution">
    <text evidence="4">The sequence shown here is derived from an EMBL/GenBank/DDBJ whole genome shotgun (WGS) entry which is preliminary data.</text>
</comment>
<dbReference type="GO" id="GO:0000978">
    <property type="term" value="F:RNA polymerase II cis-regulatory region sequence-specific DNA binding"/>
    <property type="evidence" value="ECO:0007669"/>
    <property type="project" value="TreeGrafter"/>
</dbReference>
<dbReference type="GO" id="GO:0000122">
    <property type="term" value="P:negative regulation of transcription by RNA polymerase II"/>
    <property type="evidence" value="ECO:0007669"/>
    <property type="project" value="TreeGrafter"/>
</dbReference>
<dbReference type="PANTHER" id="PTHR10005">
    <property type="entry name" value="SKI ONCOGENE-RELATED"/>
    <property type="match status" value="1"/>
</dbReference>
<evidence type="ECO:0000313" key="4">
    <source>
        <dbReference type="EMBL" id="KAJ8951446.1"/>
    </source>
</evidence>
<feature type="region of interest" description="Disordered" evidence="2">
    <location>
        <begin position="260"/>
        <end position="284"/>
    </location>
</feature>
<evidence type="ECO:0000256" key="2">
    <source>
        <dbReference type="SAM" id="MobiDB-lite"/>
    </source>
</evidence>
<dbReference type="SMART" id="SM01046">
    <property type="entry name" value="c-SKI_SMAD_bind"/>
    <property type="match status" value="1"/>
</dbReference>
<keyword evidence="5" id="KW-1185">Reference proteome</keyword>
<feature type="compositionally biased region" description="Basic and acidic residues" evidence="2">
    <location>
        <begin position="369"/>
        <end position="379"/>
    </location>
</feature>
<organism evidence="4 5">
    <name type="scientific">Aromia moschata</name>
    <dbReference type="NCBI Taxonomy" id="1265417"/>
    <lineage>
        <taxon>Eukaryota</taxon>
        <taxon>Metazoa</taxon>
        <taxon>Ecdysozoa</taxon>
        <taxon>Arthropoda</taxon>
        <taxon>Hexapoda</taxon>
        <taxon>Insecta</taxon>
        <taxon>Pterygota</taxon>
        <taxon>Neoptera</taxon>
        <taxon>Endopterygota</taxon>
        <taxon>Coleoptera</taxon>
        <taxon>Polyphaga</taxon>
        <taxon>Cucujiformia</taxon>
        <taxon>Chrysomeloidea</taxon>
        <taxon>Cerambycidae</taxon>
        <taxon>Cerambycinae</taxon>
        <taxon>Callichromatini</taxon>
        <taxon>Aromia</taxon>
    </lineage>
</organism>
<name>A0AAV8YJ13_9CUCU</name>
<dbReference type="InterPro" id="IPR010919">
    <property type="entry name" value="SAND-like_dom_sf"/>
</dbReference>
<dbReference type="AlphaFoldDB" id="A0AAV8YJ13"/>
<dbReference type="Pfam" id="PF08782">
    <property type="entry name" value="c-SKI_SMAD_bind"/>
    <property type="match status" value="1"/>
</dbReference>
<dbReference type="InterPro" id="IPR009061">
    <property type="entry name" value="DNA-bd_dom_put_sf"/>
</dbReference>
<feature type="compositionally biased region" description="Acidic residues" evidence="2">
    <location>
        <begin position="358"/>
        <end position="368"/>
    </location>
</feature>
<dbReference type="InterPro" id="IPR023216">
    <property type="entry name" value="Tscrpt_reg_SKI_SnoN"/>
</dbReference>
<dbReference type="SUPFAM" id="SSF63763">
    <property type="entry name" value="SAND domain-like"/>
    <property type="match status" value="1"/>
</dbReference>
<dbReference type="GO" id="GO:0030514">
    <property type="term" value="P:negative regulation of BMP signaling pathway"/>
    <property type="evidence" value="ECO:0007669"/>
    <property type="project" value="TreeGrafter"/>
</dbReference>
<feature type="compositionally biased region" description="Pro residues" evidence="2">
    <location>
        <begin position="274"/>
        <end position="283"/>
    </location>
</feature>
<proteinExistence type="inferred from homology"/>
<reference evidence="4" key="1">
    <citation type="journal article" date="2023" name="Insect Mol. Biol.">
        <title>Genome sequencing provides insights into the evolution of gene families encoding plant cell wall-degrading enzymes in longhorned beetles.</title>
        <authorList>
            <person name="Shin N.R."/>
            <person name="Okamura Y."/>
            <person name="Kirsch R."/>
            <person name="Pauchet Y."/>
        </authorList>
    </citation>
    <scope>NUCLEOTIDE SEQUENCE</scope>
    <source>
        <strain evidence="4">AMC_N1</strain>
    </source>
</reference>
<gene>
    <name evidence="4" type="ORF">NQ318_006875</name>
</gene>
<dbReference type="Gene3D" id="3.10.260.20">
    <property type="entry name" value="Ski"/>
    <property type="match status" value="1"/>
</dbReference>
<dbReference type="Proteomes" id="UP001162162">
    <property type="component" value="Unassembled WGS sequence"/>
</dbReference>
<feature type="domain" description="c-SKI SMAD4-binding" evidence="3">
    <location>
        <begin position="157"/>
        <end position="249"/>
    </location>
</feature>
<dbReference type="GO" id="GO:0005667">
    <property type="term" value="C:transcription regulator complex"/>
    <property type="evidence" value="ECO:0007669"/>
    <property type="project" value="TreeGrafter"/>
</dbReference>
<evidence type="ECO:0000313" key="5">
    <source>
        <dbReference type="Proteomes" id="UP001162162"/>
    </source>
</evidence>
<dbReference type="GO" id="GO:0005737">
    <property type="term" value="C:cytoplasm"/>
    <property type="evidence" value="ECO:0007669"/>
    <property type="project" value="TreeGrafter"/>
</dbReference>
<protein>
    <recommendedName>
        <fullName evidence="3">c-SKI SMAD4-binding domain-containing protein</fullName>
    </recommendedName>
</protein>
<evidence type="ECO:0000256" key="1">
    <source>
        <dbReference type="ARBA" id="ARBA00009513"/>
    </source>
</evidence>
<feature type="region of interest" description="Disordered" evidence="2">
    <location>
        <begin position="346"/>
        <end position="379"/>
    </location>
</feature>
<dbReference type="PANTHER" id="PTHR10005:SF26">
    <property type="entry name" value="CORL"/>
    <property type="match status" value="1"/>
</dbReference>
<comment type="similarity">
    <text evidence="1">Belongs to the SKI family.</text>
</comment>
<dbReference type="Gene3D" id="3.10.390.10">
    <property type="entry name" value="SAND domain-like"/>
    <property type="match status" value="1"/>
</dbReference>
<dbReference type="GO" id="GO:0005634">
    <property type="term" value="C:nucleus"/>
    <property type="evidence" value="ECO:0007669"/>
    <property type="project" value="TreeGrafter"/>
</dbReference>
<dbReference type="Pfam" id="PF02437">
    <property type="entry name" value="Ski_Sno_DHD"/>
    <property type="match status" value="1"/>
</dbReference>
<evidence type="ECO:0000259" key="3">
    <source>
        <dbReference type="SMART" id="SM01046"/>
    </source>
</evidence>
<dbReference type="InterPro" id="IPR003380">
    <property type="entry name" value="SKI/SNO/DAC"/>
</dbReference>
<dbReference type="GO" id="GO:0000981">
    <property type="term" value="F:DNA-binding transcription factor activity, RNA polymerase II-specific"/>
    <property type="evidence" value="ECO:0007669"/>
    <property type="project" value="TreeGrafter"/>
</dbReference>
<dbReference type="InterPro" id="IPR037000">
    <property type="entry name" value="Ski_DNA-bd_sf"/>
</dbReference>
<accession>A0AAV8YJ13</accession>
<sequence length="432" mass="49069">MYGKLLKKIMNSLKPPMSESSSPGLSSKKRYESKTKSGKCISHSKYLLTVFITVPVFLTLSSLDKPVSTVILYGVHIVSLVIENQERLCLAQISNTLLKQFSYNEIHNRRVALGITCVQCTPVQLEILRRAGAMPVSSRRCEFPGDNAPPRLPEDFAFAVHHECAWGCRGSFLPSRYNSSRAKCIKCTVCGLFFSPNKFIFHSHRLTPNDKYVQPDAANFNSWRRHMKLSGSPPEEITHAWEDVKAMFNGGTRKRLLASSISSRPPKQNKIEPQPQPIVPSPRIPNCQDIPLPISRVAMDFIYHKPLAFSSYSSFPWLKRNPMLFPQENPFFTLDKSYQSAFKPVQPVMERTSSQKDEDSDDEVDIETTDDKPDGAQSWDLKEEKRPALIEDLTPQVNIRDEINASTLEELTYLSDSDTNKLARYYACFSMF</sequence>